<dbReference type="Proteomes" id="UP000184442">
    <property type="component" value="Unassembled WGS sequence"/>
</dbReference>
<gene>
    <name evidence="2" type="ORF">SAMN02745176_01802</name>
</gene>
<proteinExistence type="predicted"/>
<evidence type="ECO:0000313" key="3">
    <source>
        <dbReference type="Proteomes" id="UP000184442"/>
    </source>
</evidence>
<dbReference type="EMBL" id="FQZS01000011">
    <property type="protein sequence ID" value="SHI92321.1"/>
    <property type="molecule type" value="Genomic_DNA"/>
</dbReference>
<keyword evidence="3" id="KW-1185">Reference proteome</keyword>
<keyword evidence="1" id="KW-0472">Membrane</keyword>
<feature type="transmembrane region" description="Helical" evidence="1">
    <location>
        <begin position="23"/>
        <end position="44"/>
    </location>
</feature>
<dbReference type="RefSeq" id="WP_073025881.1">
    <property type="nucleotide sequence ID" value="NZ_FQZS01000011.1"/>
</dbReference>
<sequence>MSDLNFFSSYYNKRRKVLNKSTMLYSFIIVFIVSIITFVLLNVANIRKLNNEVNILKEKYKTLSNYNKIEDIKNREQYIKLTKEKLEILNILDKYIEEKSLIDKHLLESIRESLPENVFLDSILANTESIRIEGKAKNNDFISQFQCNLNENEIFNKAFISEIKYEEGFYIFCIDIILGEEKAIGTDVQNN</sequence>
<dbReference type="PANTHER" id="PTHR40278">
    <property type="entry name" value="DNA UTILIZATION PROTEIN HOFN"/>
    <property type="match status" value="1"/>
</dbReference>
<evidence type="ECO:0000313" key="2">
    <source>
        <dbReference type="EMBL" id="SHI92321.1"/>
    </source>
</evidence>
<name>A0A1M6F3R7_9FIRM</name>
<protein>
    <submittedName>
        <fullName evidence="2">Type IV pilus assembly protein PilN</fullName>
    </submittedName>
</protein>
<dbReference type="STRING" id="1122184.SAMN02745176_01802"/>
<accession>A0A1M6F3R7</accession>
<keyword evidence="1" id="KW-0812">Transmembrane</keyword>
<dbReference type="InterPro" id="IPR052534">
    <property type="entry name" value="Extracell_DNA_Util/SecSys_Comp"/>
</dbReference>
<dbReference type="InterPro" id="IPR007813">
    <property type="entry name" value="PilN"/>
</dbReference>
<organism evidence="2 3">
    <name type="scientific">Lutispora thermophila DSM 19022</name>
    <dbReference type="NCBI Taxonomy" id="1122184"/>
    <lineage>
        <taxon>Bacteria</taxon>
        <taxon>Bacillati</taxon>
        <taxon>Bacillota</taxon>
        <taxon>Clostridia</taxon>
        <taxon>Lutisporales</taxon>
        <taxon>Lutisporaceae</taxon>
        <taxon>Lutispora</taxon>
    </lineage>
</organism>
<dbReference type="PANTHER" id="PTHR40278:SF1">
    <property type="entry name" value="DNA UTILIZATION PROTEIN HOFN"/>
    <property type="match status" value="1"/>
</dbReference>
<evidence type="ECO:0000256" key="1">
    <source>
        <dbReference type="SAM" id="Phobius"/>
    </source>
</evidence>
<dbReference type="AlphaFoldDB" id="A0A1M6F3R7"/>
<reference evidence="2 3" key="1">
    <citation type="submission" date="2016-11" db="EMBL/GenBank/DDBJ databases">
        <authorList>
            <person name="Jaros S."/>
            <person name="Januszkiewicz K."/>
            <person name="Wedrychowicz H."/>
        </authorList>
    </citation>
    <scope>NUCLEOTIDE SEQUENCE [LARGE SCALE GENOMIC DNA]</scope>
    <source>
        <strain evidence="2 3">DSM 19022</strain>
    </source>
</reference>
<keyword evidence="1" id="KW-1133">Transmembrane helix</keyword>
<dbReference type="Pfam" id="PF05137">
    <property type="entry name" value="PilN"/>
    <property type="match status" value="1"/>
</dbReference>